<organism evidence="7 8">
    <name type="scientific">Alteromonas sediminis</name>
    <dbReference type="NCBI Taxonomy" id="2259342"/>
    <lineage>
        <taxon>Bacteria</taxon>
        <taxon>Pseudomonadati</taxon>
        <taxon>Pseudomonadota</taxon>
        <taxon>Gammaproteobacteria</taxon>
        <taxon>Alteromonadales</taxon>
        <taxon>Alteromonadaceae</taxon>
        <taxon>Alteromonas/Salinimonas group</taxon>
        <taxon>Alteromonas</taxon>
    </lineage>
</organism>
<dbReference type="Proteomes" id="UP000275281">
    <property type="component" value="Unassembled WGS sequence"/>
</dbReference>
<comment type="caution">
    <text evidence="7">The sequence shown here is derived from an EMBL/GenBank/DDBJ whole genome shotgun (WGS) entry which is preliminary data.</text>
</comment>
<sequence>MSDDVAKVIRHTVTRLLARREHGFWELIDKLRQKGIEEQAAIDGVMQFQEAGLQSDERFAETIVRNTAAKGQGFRRAKAHLSSLKVDDGIISQGYNEADIDWYAVALAAKQKKFGIETATDLQQKAKQQRFLAYRGFSQEEINHAMTYRD</sequence>
<evidence type="ECO:0000313" key="7">
    <source>
        <dbReference type="EMBL" id="RPJ65032.1"/>
    </source>
</evidence>
<evidence type="ECO:0000256" key="1">
    <source>
        <dbReference type="ARBA" id="ARBA00004496"/>
    </source>
</evidence>
<dbReference type="InterPro" id="IPR053924">
    <property type="entry name" value="RecX_HTH_2nd"/>
</dbReference>
<name>A0A3N5XWJ3_9ALTE</name>
<feature type="domain" description="RecX third three-helical" evidence="6">
    <location>
        <begin position="101"/>
        <end position="146"/>
    </location>
</feature>
<dbReference type="PANTHER" id="PTHR33602:SF1">
    <property type="entry name" value="REGULATORY PROTEIN RECX FAMILY PROTEIN"/>
    <property type="match status" value="1"/>
</dbReference>
<comment type="similarity">
    <text evidence="2">Belongs to the RecX family.</text>
</comment>
<dbReference type="EMBL" id="RPOK01000006">
    <property type="protein sequence ID" value="RPJ65032.1"/>
    <property type="molecule type" value="Genomic_DNA"/>
</dbReference>
<dbReference type="AlphaFoldDB" id="A0A3N5XWJ3"/>
<evidence type="ECO:0000256" key="2">
    <source>
        <dbReference type="ARBA" id="ARBA00009695"/>
    </source>
</evidence>
<evidence type="ECO:0000259" key="5">
    <source>
        <dbReference type="Pfam" id="PF02631"/>
    </source>
</evidence>
<dbReference type="Gene3D" id="1.10.10.10">
    <property type="entry name" value="Winged helix-like DNA-binding domain superfamily/Winged helix DNA-binding domain"/>
    <property type="match status" value="3"/>
</dbReference>
<gene>
    <name evidence="7" type="ORF">DRW07_17075</name>
</gene>
<dbReference type="GO" id="GO:0005737">
    <property type="term" value="C:cytoplasm"/>
    <property type="evidence" value="ECO:0007669"/>
    <property type="project" value="UniProtKB-SubCell"/>
</dbReference>
<dbReference type="InterPro" id="IPR036388">
    <property type="entry name" value="WH-like_DNA-bd_sf"/>
</dbReference>
<dbReference type="Pfam" id="PF21981">
    <property type="entry name" value="RecX_HTH3"/>
    <property type="match status" value="1"/>
</dbReference>
<accession>A0A3N5XWJ3</accession>
<evidence type="ECO:0000313" key="8">
    <source>
        <dbReference type="Proteomes" id="UP000275281"/>
    </source>
</evidence>
<protein>
    <recommendedName>
        <fullName evidence="3">Regulatory protein RecX</fullName>
    </recommendedName>
</protein>
<dbReference type="InterPro" id="IPR003783">
    <property type="entry name" value="Regulatory_RecX"/>
</dbReference>
<evidence type="ECO:0000259" key="6">
    <source>
        <dbReference type="Pfam" id="PF21981"/>
    </source>
</evidence>
<dbReference type="OrthoDB" id="7066780at2"/>
<keyword evidence="4" id="KW-0963">Cytoplasm</keyword>
<dbReference type="Pfam" id="PF02631">
    <property type="entry name" value="RecX_HTH2"/>
    <property type="match status" value="1"/>
</dbReference>
<dbReference type="InterPro" id="IPR053925">
    <property type="entry name" value="RecX_HTH_3rd"/>
</dbReference>
<reference evidence="7 8" key="1">
    <citation type="submission" date="2018-11" db="EMBL/GenBank/DDBJ databases">
        <authorList>
            <person name="Ye M.-Q."/>
            <person name="Du Z.-J."/>
        </authorList>
    </citation>
    <scope>NUCLEOTIDE SEQUENCE [LARGE SCALE GENOMIC DNA]</scope>
    <source>
        <strain evidence="7 8">U0105</strain>
    </source>
</reference>
<evidence type="ECO:0000256" key="4">
    <source>
        <dbReference type="ARBA" id="ARBA00022490"/>
    </source>
</evidence>
<evidence type="ECO:0000256" key="3">
    <source>
        <dbReference type="ARBA" id="ARBA00018111"/>
    </source>
</evidence>
<proteinExistence type="inferred from homology"/>
<feature type="domain" description="RecX second three-helical" evidence="5">
    <location>
        <begin position="55"/>
        <end position="93"/>
    </location>
</feature>
<dbReference type="GO" id="GO:0006282">
    <property type="term" value="P:regulation of DNA repair"/>
    <property type="evidence" value="ECO:0007669"/>
    <property type="project" value="InterPro"/>
</dbReference>
<comment type="subcellular location">
    <subcellularLocation>
        <location evidence="1">Cytoplasm</location>
    </subcellularLocation>
</comment>
<dbReference type="RefSeq" id="WP_124029160.1">
    <property type="nucleotide sequence ID" value="NZ_JBHRSN010000013.1"/>
</dbReference>
<dbReference type="PANTHER" id="PTHR33602">
    <property type="entry name" value="REGULATORY PROTEIN RECX FAMILY PROTEIN"/>
    <property type="match status" value="1"/>
</dbReference>
<keyword evidence="8" id="KW-1185">Reference proteome</keyword>